<accession>A0AAE1EKC1</accession>
<dbReference type="EMBL" id="JAWQEG010006816">
    <property type="protein sequence ID" value="KAK3853815.1"/>
    <property type="molecule type" value="Genomic_DNA"/>
</dbReference>
<evidence type="ECO:0000256" key="1">
    <source>
        <dbReference type="SAM" id="MobiDB-lite"/>
    </source>
</evidence>
<gene>
    <name evidence="2" type="ORF">Pcinc_039665</name>
</gene>
<proteinExistence type="predicted"/>
<feature type="region of interest" description="Disordered" evidence="1">
    <location>
        <begin position="1"/>
        <end position="119"/>
    </location>
</feature>
<dbReference type="AlphaFoldDB" id="A0AAE1EKC1"/>
<comment type="caution">
    <text evidence="2">The sequence shown here is derived from an EMBL/GenBank/DDBJ whole genome shotgun (WGS) entry which is preliminary data.</text>
</comment>
<organism evidence="2 3">
    <name type="scientific">Petrolisthes cinctipes</name>
    <name type="common">Flat porcelain crab</name>
    <dbReference type="NCBI Taxonomy" id="88211"/>
    <lineage>
        <taxon>Eukaryota</taxon>
        <taxon>Metazoa</taxon>
        <taxon>Ecdysozoa</taxon>
        <taxon>Arthropoda</taxon>
        <taxon>Crustacea</taxon>
        <taxon>Multicrustacea</taxon>
        <taxon>Malacostraca</taxon>
        <taxon>Eumalacostraca</taxon>
        <taxon>Eucarida</taxon>
        <taxon>Decapoda</taxon>
        <taxon>Pleocyemata</taxon>
        <taxon>Anomura</taxon>
        <taxon>Galatheoidea</taxon>
        <taxon>Porcellanidae</taxon>
        <taxon>Petrolisthes</taxon>
    </lineage>
</organism>
<keyword evidence="3" id="KW-1185">Reference proteome</keyword>
<dbReference type="Proteomes" id="UP001286313">
    <property type="component" value="Unassembled WGS sequence"/>
</dbReference>
<feature type="compositionally biased region" description="Low complexity" evidence="1">
    <location>
        <begin position="44"/>
        <end position="59"/>
    </location>
</feature>
<name>A0AAE1EKC1_PETCI</name>
<sequence>MSPHHQAMSPHHQANELTPPSNESTPPGNESTPPSNELTPPSNELTPPSNESTPPSNELTPPSNELTPPSNESTPPGNESTPPSNELTPPSNELTPPSNELTPPSNELTPPSNESTPKINKHLTLFSYPWLHEYRRVHSTYCTPPPSTVSLPPSNCVLTTKCQGGRHPQFHEFINTCKLQPRAVKISRQRLAQALKHTTTNQTARISCYRWINFPVIIKHRYYRAVSTRMLVDP</sequence>
<feature type="compositionally biased region" description="Polar residues" evidence="1">
    <location>
        <begin position="15"/>
        <end position="43"/>
    </location>
</feature>
<evidence type="ECO:0000313" key="2">
    <source>
        <dbReference type="EMBL" id="KAK3853815.1"/>
    </source>
</evidence>
<reference evidence="2" key="1">
    <citation type="submission" date="2023-10" db="EMBL/GenBank/DDBJ databases">
        <title>Genome assemblies of two species of porcelain crab, Petrolisthes cinctipes and Petrolisthes manimaculis (Anomura: Porcellanidae).</title>
        <authorList>
            <person name="Angst P."/>
        </authorList>
    </citation>
    <scope>NUCLEOTIDE SEQUENCE</scope>
    <source>
        <strain evidence="2">PB745_01</strain>
        <tissue evidence="2">Gill</tissue>
    </source>
</reference>
<feature type="compositionally biased region" description="Polar residues" evidence="1">
    <location>
        <begin position="60"/>
        <end position="118"/>
    </location>
</feature>
<evidence type="ECO:0000313" key="3">
    <source>
        <dbReference type="Proteomes" id="UP001286313"/>
    </source>
</evidence>
<protein>
    <submittedName>
        <fullName evidence="2">Uncharacterized protein</fullName>
    </submittedName>
</protein>